<keyword evidence="5" id="KW-0680">Restriction system</keyword>
<accession>A0A0A6P662</accession>
<dbReference type="Pfam" id="PF07669">
    <property type="entry name" value="Eco57I"/>
    <property type="match status" value="1"/>
</dbReference>
<evidence type="ECO:0000256" key="4">
    <source>
        <dbReference type="ARBA" id="ARBA00022691"/>
    </source>
</evidence>
<sequence>MDEELLYRVNAFDWETEFAEIMKKVGGFDAVIGNPPYVLLSNADEKKYLQSVYKLSTGKPDLYRYFIERSHQIIAQNGRFCFIIPNTLLTIPASQKLREYLLSEGRVTQIVNFWGDVFSKVSVNSLIIFTVKGSSSNSVEIVEDKNEIPSMTTLNDAIRQKRLIEKSIWLGDEQVKFSLSSTKEMAALMGKIKTQSAPLSSVAKYTLGMQVYHNSIHSQQEMKERVYHSETKIDENFWRESTGRNVFRYHFVETFKHYVAYGERCYSKPSWEFCSEPRLLIREIPSQTLVCTITDIIHIPNKAVIIVIPHQINLCYLLGILNSRLIGFYVRASGEKGRQRLFPRLSLTTARQLPIRAIDFDNPTDKTNHNWQAIPQYRNATTLKVCA</sequence>
<keyword evidence="11" id="KW-1185">Reference proteome</keyword>
<evidence type="ECO:0000259" key="9">
    <source>
        <dbReference type="Pfam" id="PF12950"/>
    </source>
</evidence>
<evidence type="ECO:0000259" key="8">
    <source>
        <dbReference type="Pfam" id="PF07669"/>
    </source>
</evidence>
<evidence type="ECO:0000256" key="5">
    <source>
        <dbReference type="ARBA" id="ARBA00022747"/>
    </source>
</evidence>
<dbReference type="Gene3D" id="3.40.50.150">
    <property type="entry name" value="Vaccinia Virus protein VP39"/>
    <property type="match status" value="1"/>
</dbReference>
<dbReference type="InterPro" id="IPR050953">
    <property type="entry name" value="N4_N6_ade-DNA_methylase"/>
</dbReference>
<dbReference type="InterPro" id="IPR002052">
    <property type="entry name" value="DNA_methylase_N6_adenine_CS"/>
</dbReference>
<reference evidence="10 11" key="1">
    <citation type="journal article" date="2016" name="Front. Microbiol.">
        <title>Single-Cell (Meta-)Genomics of a Dimorphic Candidatus Thiomargarita nelsonii Reveals Genomic Plasticity.</title>
        <authorList>
            <person name="Flood B.E."/>
            <person name="Fliss P."/>
            <person name="Jones D.S."/>
            <person name="Dick G.J."/>
            <person name="Jain S."/>
            <person name="Kaster A.K."/>
            <person name="Winkel M."/>
            <person name="Mussmann M."/>
            <person name="Bailey J."/>
        </authorList>
    </citation>
    <scope>NUCLEOTIDE SEQUENCE [LARGE SCALE GENOMIC DNA]</scope>
    <source>
        <strain evidence="10">Hydrate Ridge</strain>
    </source>
</reference>
<feature type="domain" description="Type II methyltransferase M.TaqI-like" evidence="8">
    <location>
        <begin position="3"/>
        <end position="115"/>
    </location>
</feature>
<evidence type="ECO:0000256" key="3">
    <source>
        <dbReference type="ARBA" id="ARBA00022679"/>
    </source>
</evidence>
<organism evidence="10 11">
    <name type="scientific">Candidatus Thiomargarita nelsonii</name>
    <dbReference type="NCBI Taxonomy" id="1003181"/>
    <lineage>
        <taxon>Bacteria</taxon>
        <taxon>Pseudomonadati</taxon>
        <taxon>Pseudomonadota</taxon>
        <taxon>Gammaproteobacteria</taxon>
        <taxon>Thiotrichales</taxon>
        <taxon>Thiotrichaceae</taxon>
        <taxon>Thiomargarita</taxon>
    </lineage>
</organism>
<dbReference type="EMBL" id="JSZA02000013">
    <property type="protein sequence ID" value="KHD05819.2"/>
    <property type="molecule type" value="Genomic_DNA"/>
</dbReference>
<dbReference type="SUPFAM" id="SSF53335">
    <property type="entry name" value="S-adenosyl-L-methionine-dependent methyltransferases"/>
    <property type="match status" value="1"/>
</dbReference>
<dbReference type="InterPro" id="IPR029063">
    <property type="entry name" value="SAM-dependent_MTases_sf"/>
</dbReference>
<dbReference type="AlphaFoldDB" id="A0A0A6P662"/>
<dbReference type="GO" id="GO:0003677">
    <property type="term" value="F:DNA binding"/>
    <property type="evidence" value="ECO:0007669"/>
    <property type="project" value="UniProtKB-KW"/>
</dbReference>
<evidence type="ECO:0000256" key="2">
    <source>
        <dbReference type="ARBA" id="ARBA00022603"/>
    </source>
</evidence>
<gene>
    <name evidence="10" type="ORF">PN36_04870</name>
</gene>
<dbReference type="PRINTS" id="PR00507">
    <property type="entry name" value="N12N6MTFRASE"/>
</dbReference>
<dbReference type="GO" id="GO:0009307">
    <property type="term" value="P:DNA restriction-modification system"/>
    <property type="evidence" value="ECO:0007669"/>
    <property type="project" value="UniProtKB-KW"/>
</dbReference>
<dbReference type="PANTHER" id="PTHR33841:SF1">
    <property type="entry name" value="DNA METHYLTRANSFERASE A"/>
    <property type="match status" value="1"/>
</dbReference>
<evidence type="ECO:0000313" key="10">
    <source>
        <dbReference type="EMBL" id="KHD05819.2"/>
    </source>
</evidence>
<dbReference type="Pfam" id="PF12950">
    <property type="entry name" value="TaqI_C"/>
    <property type="match status" value="1"/>
</dbReference>
<evidence type="ECO:0000256" key="1">
    <source>
        <dbReference type="ARBA" id="ARBA00011900"/>
    </source>
</evidence>
<protein>
    <recommendedName>
        <fullName evidence="1">site-specific DNA-methyltransferase (adenine-specific)</fullName>
        <ecNumber evidence="1">2.1.1.72</ecNumber>
    </recommendedName>
</protein>
<evidence type="ECO:0000313" key="11">
    <source>
        <dbReference type="Proteomes" id="UP000030428"/>
    </source>
</evidence>
<proteinExistence type="predicted"/>
<keyword evidence="2" id="KW-0489">Methyltransferase</keyword>
<comment type="caution">
    <text evidence="10">The sequence shown here is derived from an EMBL/GenBank/DDBJ whole genome shotgun (WGS) entry which is preliminary data.</text>
</comment>
<dbReference type="Proteomes" id="UP000030428">
    <property type="component" value="Unassembled WGS sequence"/>
</dbReference>
<comment type="catalytic activity">
    <reaction evidence="7">
        <text>a 2'-deoxyadenosine in DNA + S-adenosyl-L-methionine = an N(6)-methyl-2'-deoxyadenosine in DNA + S-adenosyl-L-homocysteine + H(+)</text>
        <dbReference type="Rhea" id="RHEA:15197"/>
        <dbReference type="Rhea" id="RHEA-COMP:12418"/>
        <dbReference type="Rhea" id="RHEA-COMP:12419"/>
        <dbReference type="ChEBI" id="CHEBI:15378"/>
        <dbReference type="ChEBI" id="CHEBI:57856"/>
        <dbReference type="ChEBI" id="CHEBI:59789"/>
        <dbReference type="ChEBI" id="CHEBI:90615"/>
        <dbReference type="ChEBI" id="CHEBI:90616"/>
        <dbReference type="EC" id="2.1.1.72"/>
    </reaction>
</comment>
<keyword evidence="4" id="KW-0949">S-adenosyl-L-methionine</keyword>
<keyword evidence="3" id="KW-0808">Transferase</keyword>
<dbReference type="InterPro" id="IPR011639">
    <property type="entry name" value="MethylTrfase_TaqI-like_dom"/>
</dbReference>
<dbReference type="EC" id="2.1.1.72" evidence="1"/>
<dbReference type="GO" id="GO:0032259">
    <property type="term" value="P:methylation"/>
    <property type="evidence" value="ECO:0007669"/>
    <property type="project" value="UniProtKB-KW"/>
</dbReference>
<keyword evidence="6" id="KW-0238">DNA-binding</keyword>
<evidence type="ECO:0000256" key="7">
    <source>
        <dbReference type="ARBA" id="ARBA00047942"/>
    </source>
</evidence>
<dbReference type="InterPro" id="IPR025931">
    <property type="entry name" value="TaqI_C"/>
</dbReference>
<dbReference type="PANTHER" id="PTHR33841">
    <property type="entry name" value="DNA METHYLTRANSFERASE YEEA-RELATED"/>
    <property type="match status" value="1"/>
</dbReference>
<dbReference type="PROSITE" id="PS00092">
    <property type="entry name" value="N6_MTASE"/>
    <property type="match status" value="1"/>
</dbReference>
<dbReference type="GO" id="GO:0009007">
    <property type="term" value="F:site-specific DNA-methyltransferase (adenine-specific) activity"/>
    <property type="evidence" value="ECO:0007669"/>
    <property type="project" value="UniProtKB-EC"/>
</dbReference>
<name>A0A0A6P662_9GAMM</name>
<evidence type="ECO:0000256" key="6">
    <source>
        <dbReference type="ARBA" id="ARBA00023125"/>
    </source>
</evidence>
<feature type="domain" description="TaqI-like C-terminal specificity" evidence="9">
    <location>
        <begin position="242"/>
        <end position="355"/>
    </location>
</feature>